<dbReference type="EMBL" id="FAOZ01000002">
    <property type="protein sequence ID" value="CUU54100.1"/>
    <property type="molecule type" value="Genomic_DNA"/>
</dbReference>
<gene>
    <name evidence="2" type="ORF">Ga0074812_102103</name>
</gene>
<evidence type="ECO:0000256" key="1">
    <source>
        <dbReference type="SAM" id="SignalP"/>
    </source>
</evidence>
<keyword evidence="1" id="KW-0732">Signal</keyword>
<reference evidence="3" key="1">
    <citation type="submission" date="2015-11" db="EMBL/GenBank/DDBJ databases">
        <authorList>
            <person name="Varghese N."/>
        </authorList>
    </citation>
    <scope>NUCLEOTIDE SEQUENCE [LARGE SCALE GENOMIC DNA]</scope>
    <source>
        <strain evidence="3">DSM 45899</strain>
    </source>
</reference>
<feature type="signal peptide" evidence="1">
    <location>
        <begin position="1"/>
        <end position="27"/>
    </location>
</feature>
<organism evidence="2 3">
    <name type="scientific">Parafrankia irregularis</name>
    <dbReference type="NCBI Taxonomy" id="795642"/>
    <lineage>
        <taxon>Bacteria</taxon>
        <taxon>Bacillati</taxon>
        <taxon>Actinomycetota</taxon>
        <taxon>Actinomycetes</taxon>
        <taxon>Frankiales</taxon>
        <taxon>Frankiaceae</taxon>
        <taxon>Parafrankia</taxon>
    </lineage>
</organism>
<dbReference type="Proteomes" id="UP000198802">
    <property type="component" value="Unassembled WGS sequence"/>
</dbReference>
<evidence type="ECO:0000313" key="2">
    <source>
        <dbReference type="EMBL" id="CUU54100.1"/>
    </source>
</evidence>
<evidence type="ECO:0000313" key="3">
    <source>
        <dbReference type="Proteomes" id="UP000198802"/>
    </source>
</evidence>
<feature type="chain" id="PRO_5006626191" evidence="1">
    <location>
        <begin position="28"/>
        <end position="277"/>
    </location>
</feature>
<name>A0A0S4QEX0_9ACTN</name>
<proteinExistence type="predicted"/>
<accession>A0A0S4QEX0</accession>
<keyword evidence="3" id="KW-1185">Reference proteome</keyword>
<sequence>MTSPHVFRVVRHGAAAVVAAAALTAAAACSSASDEPATATATSPTAGPPTAGLTTVAADAGDVRAACAAEVAINSLGFPGSDPAAPTPTAAELRAFATAAEPLAATLRASVPAELTSKVDVLISVVSSARQGQPIDYEGSGLFAAGQIVDAWMVDNCGYPTLAVTNDAGTLTGLPETAPAGPVAITFTNAGDDPEKAGFVLLFAKVKDGVTATAAGLADGSTSLESATDIVSAVQPQGDSPGYGLAELPAGRYIVASPLGSPPDFAGGFAARELHVR</sequence>
<dbReference type="AlphaFoldDB" id="A0A0S4QEX0"/>
<dbReference type="RefSeq" id="WP_091271365.1">
    <property type="nucleotide sequence ID" value="NZ_FAOZ01000002.1"/>
</dbReference>
<protein>
    <submittedName>
        <fullName evidence="2">Uncharacterized protein</fullName>
    </submittedName>
</protein>